<protein>
    <submittedName>
        <fullName evidence="1">Uncharacterized protein</fullName>
    </submittedName>
</protein>
<dbReference type="SUPFAM" id="SSF82199">
    <property type="entry name" value="SET domain"/>
    <property type="match status" value="1"/>
</dbReference>
<sequence length="275" mass="32429">MCVLCAIDDLARQAEANPFINNLLKFKIIPRKNTVILTTPLYLVRDVEKELEDVDFKKIFCYNGVPLRLAPMDNFNKVEHSCTPNCEVSISNNLMLDVRVVNNVKIDQFVSINFRTAHVLFQSFACLCDFDDTEHHVEGNCDYDDLSDVKVEHLQNLNIKHANDITIDIYNHLLSQAKLFNIRDKITDNIFKSFKELLFSVSLSTVRWFYLNSKFNFDFYDYLKITQFLARLRYLIFRLRRYEWAHSKPIPYKRRIIYGPPEYDSDEEESVALIE</sequence>
<comment type="caution">
    <text evidence="1">The sequence shown here is derived from an EMBL/GenBank/DDBJ whole genome shotgun (WGS) entry which is preliminary data.</text>
</comment>
<keyword evidence="2" id="KW-1185">Reference proteome</keyword>
<feature type="non-terminal residue" evidence="1">
    <location>
        <position position="275"/>
    </location>
</feature>
<organism evidence="1 2">
    <name type="scientific">Leptotrombidium deliense</name>
    <dbReference type="NCBI Taxonomy" id="299467"/>
    <lineage>
        <taxon>Eukaryota</taxon>
        <taxon>Metazoa</taxon>
        <taxon>Ecdysozoa</taxon>
        <taxon>Arthropoda</taxon>
        <taxon>Chelicerata</taxon>
        <taxon>Arachnida</taxon>
        <taxon>Acari</taxon>
        <taxon>Acariformes</taxon>
        <taxon>Trombidiformes</taxon>
        <taxon>Prostigmata</taxon>
        <taxon>Anystina</taxon>
        <taxon>Parasitengona</taxon>
        <taxon>Trombiculoidea</taxon>
        <taxon>Trombiculidae</taxon>
        <taxon>Leptotrombidium</taxon>
    </lineage>
</organism>
<dbReference type="EMBL" id="NCKV01015282">
    <property type="protein sequence ID" value="RWS20826.1"/>
    <property type="molecule type" value="Genomic_DNA"/>
</dbReference>
<proteinExistence type="predicted"/>
<accession>A0A443S000</accession>
<name>A0A443S000_9ACAR</name>
<dbReference type="AlphaFoldDB" id="A0A443S000"/>
<gene>
    <name evidence="1" type="ORF">B4U80_14218</name>
</gene>
<reference evidence="1 2" key="1">
    <citation type="journal article" date="2018" name="Gigascience">
        <title>Genomes of trombidid mites reveal novel predicted allergens and laterally-transferred genes associated with secondary metabolism.</title>
        <authorList>
            <person name="Dong X."/>
            <person name="Chaisiri K."/>
            <person name="Xia D."/>
            <person name="Armstrong S.D."/>
            <person name="Fang Y."/>
            <person name="Donnelly M.J."/>
            <person name="Kadowaki T."/>
            <person name="McGarry J.W."/>
            <person name="Darby A.C."/>
            <person name="Makepeace B.L."/>
        </authorList>
    </citation>
    <scope>NUCLEOTIDE SEQUENCE [LARGE SCALE GENOMIC DNA]</scope>
    <source>
        <strain evidence="1">UoL-UT</strain>
    </source>
</reference>
<evidence type="ECO:0000313" key="2">
    <source>
        <dbReference type="Proteomes" id="UP000288716"/>
    </source>
</evidence>
<evidence type="ECO:0000313" key="1">
    <source>
        <dbReference type="EMBL" id="RWS20826.1"/>
    </source>
</evidence>
<dbReference type="Proteomes" id="UP000288716">
    <property type="component" value="Unassembled WGS sequence"/>
</dbReference>
<dbReference type="VEuPathDB" id="VectorBase:LDEU011214"/>
<dbReference type="InterPro" id="IPR046341">
    <property type="entry name" value="SET_dom_sf"/>
</dbReference>